<sequence length="64" mass="7405">MKLKVAFYFPGGVEVSHETEGEDSTQLISNIQKHRYYNMVVDNTHHVVDTEKAVYFSVTELDEK</sequence>
<reference evidence="1 2" key="1">
    <citation type="submission" date="2018-08" db="EMBL/GenBank/DDBJ databases">
        <title>Bacillus chawlae sp. nov., Bacillus glennii sp. nov., and Bacillus saganii sp. nov. Isolated from the Vehicle Assembly Building at Kennedy Space Center where the Viking Spacecraft were Assembled.</title>
        <authorList>
            <person name="Seuylemezian A."/>
            <person name="Vaishampayan P."/>
        </authorList>
    </citation>
    <scope>NUCLEOTIDE SEQUENCE [LARGE SCALE GENOMIC DNA]</scope>
    <source>
        <strain evidence="1 2">V44-8</strain>
    </source>
</reference>
<proteinExistence type="predicted"/>
<keyword evidence="2" id="KW-1185">Reference proteome</keyword>
<comment type="caution">
    <text evidence="1">The sequence shown here is derived from an EMBL/GenBank/DDBJ whole genome shotgun (WGS) entry which is preliminary data.</text>
</comment>
<organism evidence="1 2">
    <name type="scientific">Peribacillus glennii</name>
    <dbReference type="NCBI Taxonomy" id="2303991"/>
    <lineage>
        <taxon>Bacteria</taxon>
        <taxon>Bacillati</taxon>
        <taxon>Bacillota</taxon>
        <taxon>Bacilli</taxon>
        <taxon>Bacillales</taxon>
        <taxon>Bacillaceae</taxon>
        <taxon>Peribacillus</taxon>
    </lineage>
</organism>
<dbReference type="Proteomes" id="UP000262939">
    <property type="component" value="Unassembled WGS sequence"/>
</dbReference>
<dbReference type="EMBL" id="QVTD01000003">
    <property type="protein sequence ID" value="RFU65361.1"/>
    <property type="molecule type" value="Genomic_DNA"/>
</dbReference>
<evidence type="ECO:0000313" key="1">
    <source>
        <dbReference type="EMBL" id="RFU65361.1"/>
    </source>
</evidence>
<dbReference type="OrthoDB" id="2888748at2"/>
<protein>
    <submittedName>
        <fullName evidence="1">Uncharacterized protein</fullName>
    </submittedName>
</protein>
<evidence type="ECO:0000313" key="2">
    <source>
        <dbReference type="Proteomes" id="UP000262939"/>
    </source>
</evidence>
<dbReference type="AlphaFoldDB" id="A0A372LGD6"/>
<accession>A0A372LGD6</accession>
<name>A0A372LGD6_9BACI</name>
<dbReference type="RefSeq" id="WP_117321536.1">
    <property type="nucleotide sequence ID" value="NZ_QVTD01000003.1"/>
</dbReference>
<gene>
    <name evidence="1" type="ORF">D0466_05565</name>
</gene>